<dbReference type="OrthoDB" id="2960746at2"/>
<dbReference type="STRING" id="157733.AB986_06530"/>
<dbReference type="EMBL" id="LELK01000001">
    <property type="protein sequence ID" value="KMM38905.1"/>
    <property type="molecule type" value="Genomic_DNA"/>
</dbReference>
<comment type="caution">
    <text evidence="1">The sequence shown here is derived from an EMBL/GenBank/DDBJ whole genome shotgun (WGS) entry which is preliminary data.</text>
</comment>
<dbReference type="Pfam" id="PF12227">
    <property type="entry name" value="DUF3603"/>
    <property type="match status" value="1"/>
</dbReference>
<dbReference type="Proteomes" id="UP000035996">
    <property type="component" value="Unassembled WGS sequence"/>
</dbReference>
<name>A0A0J6D0P1_9BACL</name>
<sequence length="248" mass="29570">MLYLRDVWVNWFEGEENGYNVCDFHEWRKDDFIELLDQVPVIKVESLLYHYIENDLSELPESLLSDVFQQSYIRKNNERSPLEYCFLATDGRGVIVIDTLGYKIPIRKSRVIPRQEKAVYEMVADVEATVYPFEDNQPIKEHHILSPEPTIMRGLTRKERQLKQLLFMALDQLYSSGNSAEIRYWFTECQPKKYIQIQSMEMDEAWEGLYREVKAGWSMKHELICERIIKGQPYFEKIWELEKGTHVN</sequence>
<protein>
    <submittedName>
        <fullName evidence="1">Uncharacterized protein</fullName>
    </submittedName>
</protein>
<proteinExistence type="predicted"/>
<keyword evidence="2" id="KW-1185">Reference proteome</keyword>
<gene>
    <name evidence="1" type="ORF">AB986_06530</name>
</gene>
<evidence type="ECO:0000313" key="1">
    <source>
        <dbReference type="EMBL" id="KMM38905.1"/>
    </source>
</evidence>
<organism evidence="1 2">
    <name type="scientific">Guptibacillus hwajinpoensis</name>
    <dbReference type="NCBI Taxonomy" id="208199"/>
    <lineage>
        <taxon>Bacteria</taxon>
        <taxon>Bacillati</taxon>
        <taxon>Bacillota</taxon>
        <taxon>Bacilli</taxon>
        <taxon>Bacillales</taxon>
        <taxon>Guptibacillaceae</taxon>
        <taxon>Guptibacillus</taxon>
    </lineage>
</organism>
<dbReference type="PATRIC" id="fig|157733.3.peg.3554"/>
<dbReference type="RefSeq" id="WP_048310059.1">
    <property type="nucleotide sequence ID" value="NZ_CP119526.1"/>
</dbReference>
<dbReference type="AlphaFoldDB" id="A0A0J6D0P1"/>
<reference evidence="1" key="1">
    <citation type="submission" date="2015-06" db="EMBL/GenBank/DDBJ databases">
        <authorList>
            <person name="Liu B."/>
            <person name="Wang J."/>
            <person name="Zhu Y."/>
            <person name="Liu G."/>
            <person name="Chen Q."/>
            <person name="Zheng C."/>
            <person name="Che J."/>
            <person name="Ge C."/>
            <person name="Shi H."/>
            <person name="Pan Z."/>
            <person name="Liu X."/>
        </authorList>
    </citation>
    <scope>NUCLEOTIDE SEQUENCE [LARGE SCALE GENOMIC DNA]</scope>
    <source>
        <strain evidence="1">DSM 16346</strain>
    </source>
</reference>
<accession>A0A0J6D0P1</accession>
<dbReference type="InterPro" id="IPR020909">
    <property type="entry name" value="UPF0736"/>
</dbReference>
<evidence type="ECO:0000313" key="2">
    <source>
        <dbReference type="Proteomes" id="UP000035996"/>
    </source>
</evidence>